<keyword evidence="19" id="KW-1185">Reference proteome</keyword>
<evidence type="ECO:0000256" key="7">
    <source>
        <dbReference type="ARBA" id="ARBA00022597"/>
    </source>
</evidence>
<dbReference type="GeneID" id="78275476"/>
<name>A0A1U7NMQ7_9FIRM</name>
<feature type="active site" description="Tele-phosphohistidine intermediate" evidence="15">
    <location>
        <position position="78"/>
    </location>
</feature>
<dbReference type="InterPro" id="IPR003188">
    <property type="entry name" value="PTS_IIA_lac/cel"/>
</dbReference>
<dbReference type="GO" id="GO:0005737">
    <property type="term" value="C:cytoplasm"/>
    <property type="evidence" value="ECO:0007669"/>
    <property type="project" value="UniProtKB-SubCell"/>
</dbReference>
<keyword evidence="6" id="KW-0597">Phosphoprotein</keyword>
<dbReference type="PROSITE" id="PS51095">
    <property type="entry name" value="PTS_EIIA_TYPE_3"/>
    <property type="match status" value="1"/>
</dbReference>
<protein>
    <recommendedName>
        <fullName evidence="3">PTS system lactose-specific EIIA component</fullName>
    </recommendedName>
    <alternativeName>
        <fullName evidence="12">EIIA-Lac</fullName>
    </alternativeName>
    <alternativeName>
        <fullName evidence="14">EIII-Lac</fullName>
    </alternativeName>
    <alternativeName>
        <fullName evidence="13">Lactose-specific phosphotransferase enzyme IIA component</fullName>
    </alternativeName>
</protein>
<accession>A0A1U7NMQ7</accession>
<keyword evidence="8" id="KW-0808">Transferase</keyword>
<evidence type="ECO:0000256" key="17">
    <source>
        <dbReference type="PROSITE-ProRule" id="PRU00418"/>
    </source>
</evidence>
<evidence type="ECO:0000256" key="11">
    <source>
        <dbReference type="ARBA" id="ARBA00022842"/>
    </source>
</evidence>
<comment type="cofactor">
    <cofactor evidence="16">
        <name>Mg(2+)</name>
        <dbReference type="ChEBI" id="CHEBI:18420"/>
    </cofactor>
    <text evidence="16">Binds 1 Mg(2+) ion per trimer.</text>
</comment>
<feature type="binding site" evidence="16">
    <location>
        <position position="81"/>
    </location>
    <ligand>
        <name>Mg(2+)</name>
        <dbReference type="ChEBI" id="CHEBI:18420"/>
        <note>ligand shared between all trimeric partners</note>
    </ligand>
</feature>
<dbReference type="AlphaFoldDB" id="A0A1U7NMQ7"/>
<feature type="modified residue" description="Phosphohistidine; by HPr" evidence="17">
    <location>
        <position position="78"/>
    </location>
</feature>
<keyword evidence="9" id="KW-0598">Phosphotransferase system</keyword>
<dbReference type="EMBL" id="MPKA01000063">
    <property type="protein sequence ID" value="OLU46549.1"/>
    <property type="molecule type" value="Genomic_DNA"/>
</dbReference>
<evidence type="ECO:0000256" key="12">
    <source>
        <dbReference type="ARBA" id="ARBA00030293"/>
    </source>
</evidence>
<evidence type="ECO:0000256" key="9">
    <source>
        <dbReference type="ARBA" id="ARBA00022683"/>
    </source>
</evidence>
<dbReference type="GO" id="GO:0016740">
    <property type="term" value="F:transferase activity"/>
    <property type="evidence" value="ECO:0007669"/>
    <property type="project" value="UniProtKB-KW"/>
</dbReference>
<comment type="subunit">
    <text evidence="2">Homotrimer.</text>
</comment>
<dbReference type="GO" id="GO:0046872">
    <property type="term" value="F:metal ion binding"/>
    <property type="evidence" value="ECO:0007669"/>
    <property type="project" value="UniProtKB-KW"/>
</dbReference>
<evidence type="ECO:0000256" key="13">
    <source>
        <dbReference type="ARBA" id="ARBA00031467"/>
    </source>
</evidence>
<evidence type="ECO:0000256" key="1">
    <source>
        <dbReference type="ARBA" id="ARBA00004496"/>
    </source>
</evidence>
<evidence type="ECO:0000313" key="19">
    <source>
        <dbReference type="Proteomes" id="UP000186705"/>
    </source>
</evidence>
<keyword evidence="4" id="KW-0813">Transport</keyword>
<reference evidence="18 19" key="1">
    <citation type="submission" date="2016-11" db="EMBL/GenBank/DDBJ databases">
        <title>Description of two novel members of the family Erysipelotrichaceae: Ileibacterium lipovorans gen. nov., sp. nov. and Dubosiella newyorkensis, gen. nov., sp. nov.</title>
        <authorList>
            <person name="Cox L.M."/>
            <person name="Sohn J."/>
            <person name="Tyrrell K.L."/>
            <person name="Citron D.M."/>
            <person name="Lawson P.A."/>
            <person name="Patel N.B."/>
            <person name="Iizumi T."/>
            <person name="Perez-Perez G.I."/>
            <person name="Goldstein E.J."/>
            <person name="Blaser M.J."/>
        </authorList>
    </citation>
    <scope>NUCLEOTIDE SEQUENCE [LARGE SCALE GENOMIC DNA]</scope>
    <source>
        <strain evidence="18 19">NYU-BL-A4</strain>
    </source>
</reference>
<evidence type="ECO:0000256" key="8">
    <source>
        <dbReference type="ARBA" id="ARBA00022679"/>
    </source>
</evidence>
<evidence type="ECO:0000256" key="10">
    <source>
        <dbReference type="ARBA" id="ARBA00022723"/>
    </source>
</evidence>
<evidence type="ECO:0000256" key="6">
    <source>
        <dbReference type="ARBA" id="ARBA00022553"/>
    </source>
</evidence>
<comment type="caution">
    <text evidence="18">The sequence shown here is derived from an EMBL/GenBank/DDBJ whole genome shotgun (WGS) entry which is preliminary data.</text>
</comment>
<evidence type="ECO:0000256" key="5">
    <source>
        <dbReference type="ARBA" id="ARBA00022490"/>
    </source>
</evidence>
<dbReference type="PIRSF" id="PIRSF000699">
    <property type="entry name" value="PTS_IILac_III"/>
    <property type="match status" value="1"/>
</dbReference>
<dbReference type="PANTHER" id="PTHR34382:SF9">
    <property type="entry name" value="PHOSPHOTRANSFERASE SYSTEM SUGAR-SPECIFIC EII COMPONENT"/>
    <property type="match status" value="1"/>
</dbReference>
<keyword evidence="10 16" id="KW-0479">Metal-binding</keyword>
<dbReference type="Pfam" id="PF02255">
    <property type="entry name" value="PTS_IIA"/>
    <property type="match status" value="1"/>
</dbReference>
<evidence type="ECO:0000256" key="3">
    <source>
        <dbReference type="ARBA" id="ARBA00014322"/>
    </source>
</evidence>
<organism evidence="18 19">
    <name type="scientific">Dubosiella newyorkensis</name>
    <dbReference type="NCBI Taxonomy" id="1862672"/>
    <lineage>
        <taxon>Bacteria</taxon>
        <taxon>Bacillati</taxon>
        <taxon>Bacillota</taxon>
        <taxon>Erysipelotrichia</taxon>
        <taxon>Erysipelotrichales</taxon>
        <taxon>Erysipelotrichaceae</taxon>
        <taxon>Dubosiella</taxon>
    </lineage>
</organism>
<dbReference type="RefSeq" id="WP_076341348.1">
    <property type="nucleotide sequence ID" value="NZ_CAJTMI010000058.1"/>
</dbReference>
<dbReference type="CDD" id="cd00215">
    <property type="entry name" value="PTS_IIA_lac"/>
    <property type="match status" value="1"/>
</dbReference>
<gene>
    <name evidence="18" type="ORF">BO225_05900</name>
</gene>
<dbReference type="OrthoDB" id="350602at2"/>
<evidence type="ECO:0000256" key="4">
    <source>
        <dbReference type="ARBA" id="ARBA00022448"/>
    </source>
</evidence>
<evidence type="ECO:0000256" key="14">
    <source>
        <dbReference type="ARBA" id="ARBA00032708"/>
    </source>
</evidence>
<dbReference type="Proteomes" id="UP000186705">
    <property type="component" value="Unassembled WGS sequence"/>
</dbReference>
<evidence type="ECO:0000256" key="16">
    <source>
        <dbReference type="PIRSR" id="PIRSR000699-2"/>
    </source>
</evidence>
<comment type="subcellular location">
    <subcellularLocation>
        <location evidence="1">Cytoplasm</location>
    </subcellularLocation>
</comment>
<proteinExistence type="predicted"/>
<sequence length="103" mass="11519">MTREEMNMIGFEIVAYSGDARSTLLQALKEVRGGNFSNLDALLADADENINLAHKSQTQILTAEASGDNMDMGFIFVHGQDHLMTTILLRDIIGDMVELYRRK</sequence>
<dbReference type="SUPFAM" id="SSF46973">
    <property type="entry name" value="Enzyme IIa from lactose specific PTS, IIa-lac"/>
    <property type="match status" value="1"/>
</dbReference>
<dbReference type="PANTHER" id="PTHR34382">
    <property type="entry name" value="PTS SYSTEM N,N'-DIACETYLCHITOBIOSE-SPECIFIC EIIA COMPONENT"/>
    <property type="match status" value="1"/>
</dbReference>
<evidence type="ECO:0000256" key="15">
    <source>
        <dbReference type="PIRSR" id="PIRSR000699-1"/>
    </source>
</evidence>
<keyword evidence="11 16" id="KW-0460">Magnesium</keyword>
<evidence type="ECO:0000256" key="2">
    <source>
        <dbReference type="ARBA" id="ARBA00011233"/>
    </source>
</evidence>
<dbReference type="STRING" id="1862672.BO225_05900"/>
<dbReference type="InterPro" id="IPR036542">
    <property type="entry name" value="PTS_IIA_lac/cel_sf"/>
</dbReference>
<keyword evidence="5" id="KW-0963">Cytoplasm</keyword>
<dbReference type="GO" id="GO:0009401">
    <property type="term" value="P:phosphoenolpyruvate-dependent sugar phosphotransferase system"/>
    <property type="evidence" value="ECO:0007669"/>
    <property type="project" value="UniProtKB-KW"/>
</dbReference>
<evidence type="ECO:0000313" key="18">
    <source>
        <dbReference type="EMBL" id="OLU46549.1"/>
    </source>
</evidence>
<dbReference type="Gene3D" id="1.20.58.80">
    <property type="entry name" value="Phosphotransferase system, lactose/cellobiose-type IIA subunit"/>
    <property type="match status" value="1"/>
</dbReference>
<keyword evidence="7" id="KW-0762">Sugar transport</keyword>